<comment type="catalytic activity">
    <reaction evidence="9">
        <text>acetate + ATP = acetyl phosphate + ADP</text>
        <dbReference type="Rhea" id="RHEA:11352"/>
        <dbReference type="ChEBI" id="CHEBI:22191"/>
        <dbReference type="ChEBI" id="CHEBI:30089"/>
        <dbReference type="ChEBI" id="CHEBI:30616"/>
        <dbReference type="ChEBI" id="CHEBI:456216"/>
        <dbReference type="EC" id="2.7.2.1"/>
    </reaction>
</comment>
<keyword evidence="7 9" id="KW-0067">ATP-binding</keyword>
<comment type="subunit">
    <text evidence="9">Homodimer.</text>
</comment>
<dbReference type="NCBIfam" id="TIGR00016">
    <property type="entry name" value="ackA"/>
    <property type="match status" value="1"/>
</dbReference>
<organism evidence="11 12">
    <name type="scientific">Giesbergeria sinuosa</name>
    <dbReference type="NCBI Taxonomy" id="80883"/>
    <lineage>
        <taxon>Bacteria</taxon>
        <taxon>Pseudomonadati</taxon>
        <taxon>Pseudomonadota</taxon>
        <taxon>Betaproteobacteria</taxon>
        <taxon>Burkholderiales</taxon>
        <taxon>Comamonadaceae</taxon>
        <taxon>Giesbergeria</taxon>
    </lineage>
</organism>
<keyword evidence="5 9" id="KW-0547">Nucleotide-binding</keyword>
<feature type="binding site" evidence="9">
    <location>
        <position position="7"/>
    </location>
    <ligand>
        <name>Mg(2+)</name>
        <dbReference type="ChEBI" id="CHEBI:18420"/>
    </ligand>
</feature>
<evidence type="ECO:0000256" key="7">
    <source>
        <dbReference type="ARBA" id="ARBA00022840"/>
    </source>
</evidence>
<dbReference type="Proteomes" id="UP001596001">
    <property type="component" value="Unassembled WGS sequence"/>
</dbReference>
<keyword evidence="6 9" id="KW-0418">Kinase</keyword>
<evidence type="ECO:0000256" key="2">
    <source>
        <dbReference type="ARBA" id="ARBA00022490"/>
    </source>
</evidence>
<evidence type="ECO:0000256" key="10">
    <source>
        <dbReference type="RuleBase" id="RU003835"/>
    </source>
</evidence>
<sequence>MAILAVNAGSSSLKFSLHPLQHGGKVQPSVLNGCIEGLEPGGTPKMDWTFAGQRQSETITTPGESSFQRALARLRALLAELEGAPTIKAVAHRVVHGGQAFKQSVVVDATVLEQLERLNSMAPLHQPHNLAGIRSFQQAFPALPQVACFDTAFHTSLPEVASAFALPQSLTEQGVRRYGFHGLSYHYIMDTLLEQSPRAKGRVLMAHLGNGASLCATVQGRSCATTMGFSALDGLMMGTRSGTLDAGVLLYLMEQGWDHDRIQKLLYKQSGLLGVSGISADMRRLRADGSEAAQRAIDQFTYRVVRESGALIASIGGLDVLAFSGGIGEHDAVLRAQVCERLGWLGVQLDAGRNAQATRDAISAIHAPGSSIEVWVIPTDEGRVAAREAAALLHQGDDVPVMAPEPALEVMD</sequence>
<feature type="site" description="Transition state stabilizer" evidence="9">
    <location>
        <position position="181"/>
    </location>
</feature>
<gene>
    <name evidence="9" type="primary">ackA</name>
    <name evidence="11" type="ORF">ACFO6X_01740</name>
</gene>
<evidence type="ECO:0000256" key="8">
    <source>
        <dbReference type="ARBA" id="ARBA00022842"/>
    </source>
</evidence>
<keyword evidence="2 9" id="KW-0963">Cytoplasm</keyword>
<dbReference type="RefSeq" id="WP_382429421.1">
    <property type="nucleotide sequence ID" value="NZ_JBHSHJ010000001.1"/>
</dbReference>
<protein>
    <recommendedName>
        <fullName evidence="9">Acetate kinase</fullName>
        <ecNumber evidence="9">2.7.2.1</ecNumber>
    </recommendedName>
    <alternativeName>
        <fullName evidence="9">Acetokinase</fullName>
    </alternativeName>
</protein>
<comment type="cofactor">
    <cofactor evidence="9">
        <name>Mg(2+)</name>
        <dbReference type="ChEBI" id="CHEBI:18420"/>
    </cofactor>
    <cofactor evidence="9">
        <name>Mn(2+)</name>
        <dbReference type="ChEBI" id="CHEBI:29035"/>
    </cofactor>
    <text evidence="9">Mg(2+). Can also accept Mn(2+).</text>
</comment>
<dbReference type="InterPro" id="IPR043129">
    <property type="entry name" value="ATPase_NBD"/>
</dbReference>
<evidence type="ECO:0000256" key="3">
    <source>
        <dbReference type="ARBA" id="ARBA00022679"/>
    </source>
</evidence>
<keyword evidence="4 9" id="KW-0479">Metal-binding</keyword>
<comment type="similarity">
    <text evidence="1 9 10">Belongs to the acetokinase family.</text>
</comment>
<evidence type="ECO:0000256" key="5">
    <source>
        <dbReference type="ARBA" id="ARBA00022741"/>
    </source>
</evidence>
<feature type="binding site" evidence="9">
    <location>
        <begin position="281"/>
        <end position="283"/>
    </location>
    <ligand>
        <name>ATP</name>
        <dbReference type="ChEBI" id="CHEBI:30616"/>
    </ligand>
</feature>
<dbReference type="GO" id="GO:0016301">
    <property type="term" value="F:kinase activity"/>
    <property type="evidence" value="ECO:0007669"/>
    <property type="project" value="UniProtKB-KW"/>
</dbReference>
<comment type="pathway">
    <text evidence="9">Metabolic intermediate biosynthesis; acetyl-CoA biosynthesis; acetyl-CoA from acetate: step 1/2.</text>
</comment>
<dbReference type="PANTHER" id="PTHR21060:SF21">
    <property type="entry name" value="ACETATE KINASE"/>
    <property type="match status" value="1"/>
</dbReference>
<reference evidence="12" key="1">
    <citation type="journal article" date="2019" name="Int. J. Syst. Evol. Microbiol.">
        <title>The Global Catalogue of Microorganisms (GCM) 10K type strain sequencing project: providing services to taxonomists for standard genome sequencing and annotation.</title>
        <authorList>
            <consortium name="The Broad Institute Genomics Platform"/>
            <consortium name="The Broad Institute Genome Sequencing Center for Infectious Disease"/>
            <person name="Wu L."/>
            <person name="Ma J."/>
        </authorList>
    </citation>
    <scope>NUCLEOTIDE SEQUENCE [LARGE SCALE GENOMIC DNA]</scope>
    <source>
        <strain evidence="12">CCUG 49452</strain>
    </source>
</reference>
<dbReference type="SUPFAM" id="SSF53067">
    <property type="entry name" value="Actin-like ATPase domain"/>
    <property type="match status" value="2"/>
</dbReference>
<dbReference type="HAMAP" id="MF_00020">
    <property type="entry name" value="Acetate_kinase"/>
    <property type="match status" value="1"/>
</dbReference>
<accession>A0ABV9Q9G4</accession>
<evidence type="ECO:0000313" key="12">
    <source>
        <dbReference type="Proteomes" id="UP001596001"/>
    </source>
</evidence>
<keyword evidence="12" id="KW-1185">Reference proteome</keyword>
<name>A0ABV9Q9G4_9BURK</name>
<dbReference type="Pfam" id="PF00871">
    <property type="entry name" value="Acetate_kinase"/>
    <property type="match status" value="1"/>
</dbReference>
<feature type="binding site" evidence="9">
    <location>
        <position position="14"/>
    </location>
    <ligand>
        <name>ATP</name>
        <dbReference type="ChEBI" id="CHEBI:30616"/>
    </ligand>
</feature>
<dbReference type="PANTHER" id="PTHR21060">
    <property type="entry name" value="ACETATE KINASE"/>
    <property type="match status" value="1"/>
</dbReference>
<proteinExistence type="inferred from homology"/>
<evidence type="ECO:0000256" key="9">
    <source>
        <dbReference type="HAMAP-Rule" id="MF_00020"/>
    </source>
</evidence>
<dbReference type="PIRSF" id="PIRSF000722">
    <property type="entry name" value="Acetate_prop_kin"/>
    <property type="match status" value="1"/>
</dbReference>
<dbReference type="InterPro" id="IPR000890">
    <property type="entry name" value="Aliphatic_acid_kin_short-chain"/>
</dbReference>
<dbReference type="InterPro" id="IPR023865">
    <property type="entry name" value="Aliphatic_acid_kinase_CS"/>
</dbReference>
<feature type="binding site" evidence="9">
    <location>
        <begin position="326"/>
        <end position="330"/>
    </location>
    <ligand>
        <name>ATP</name>
        <dbReference type="ChEBI" id="CHEBI:30616"/>
    </ligand>
</feature>
<feature type="active site" description="Proton donor/acceptor" evidence="9">
    <location>
        <position position="150"/>
    </location>
</feature>
<evidence type="ECO:0000313" key="11">
    <source>
        <dbReference type="EMBL" id="MFC4787716.1"/>
    </source>
</evidence>
<comment type="subcellular location">
    <subcellularLocation>
        <location evidence="9">Cytoplasm</location>
    </subcellularLocation>
</comment>
<keyword evidence="3 9" id="KW-0808">Transferase</keyword>
<feature type="binding site" evidence="9">
    <location>
        <position position="381"/>
    </location>
    <ligand>
        <name>Mg(2+)</name>
        <dbReference type="ChEBI" id="CHEBI:18420"/>
    </ligand>
</feature>
<dbReference type="InterPro" id="IPR004372">
    <property type="entry name" value="Ac/propionate_kinase"/>
</dbReference>
<evidence type="ECO:0000256" key="4">
    <source>
        <dbReference type="ARBA" id="ARBA00022723"/>
    </source>
</evidence>
<comment type="caution">
    <text evidence="11">The sequence shown here is derived from an EMBL/GenBank/DDBJ whole genome shotgun (WGS) entry which is preliminary data.</text>
</comment>
<dbReference type="Gene3D" id="3.30.420.40">
    <property type="match status" value="2"/>
</dbReference>
<feature type="binding site" evidence="9">
    <location>
        <position position="93"/>
    </location>
    <ligand>
        <name>substrate</name>
    </ligand>
</feature>
<dbReference type="EC" id="2.7.2.1" evidence="9"/>
<feature type="site" description="Transition state stabilizer" evidence="9">
    <location>
        <position position="240"/>
    </location>
</feature>
<dbReference type="PRINTS" id="PR00471">
    <property type="entry name" value="ACETATEKNASE"/>
</dbReference>
<evidence type="ECO:0000256" key="6">
    <source>
        <dbReference type="ARBA" id="ARBA00022777"/>
    </source>
</evidence>
<dbReference type="PROSITE" id="PS01075">
    <property type="entry name" value="ACETATE_KINASE_1"/>
    <property type="match status" value="1"/>
</dbReference>
<feature type="binding site" evidence="9">
    <location>
        <begin position="207"/>
        <end position="211"/>
    </location>
    <ligand>
        <name>ATP</name>
        <dbReference type="ChEBI" id="CHEBI:30616"/>
    </ligand>
</feature>
<keyword evidence="8 9" id="KW-0460">Magnesium</keyword>
<dbReference type="PROSITE" id="PS01076">
    <property type="entry name" value="ACETATE_KINASE_2"/>
    <property type="match status" value="1"/>
</dbReference>
<dbReference type="EMBL" id="JBHSHJ010000001">
    <property type="protein sequence ID" value="MFC4787716.1"/>
    <property type="molecule type" value="Genomic_DNA"/>
</dbReference>
<comment type="function">
    <text evidence="9">Catalyzes the formation of acetyl phosphate from acetate and ATP. Can also catalyze the reverse reaction.</text>
</comment>
<evidence type="ECO:0000256" key="1">
    <source>
        <dbReference type="ARBA" id="ARBA00008748"/>
    </source>
</evidence>